<name>A0ABT5UF76_9GAMM</name>
<reference evidence="2 3" key="1">
    <citation type="submission" date="2022-11" db="EMBL/GenBank/DDBJ databases">
        <title>Spartinivicinus poritis sp. nov., isolated from scleractinian coral Porites lutea.</title>
        <authorList>
            <person name="Zhang G."/>
            <person name="Cai L."/>
            <person name="Wei Q."/>
        </authorList>
    </citation>
    <scope>NUCLEOTIDE SEQUENCE [LARGE SCALE GENOMIC DNA]</scope>
    <source>
        <strain evidence="2 3">A2-2</strain>
    </source>
</reference>
<protein>
    <submittedName>
        <fullName evidence="2">IS982 family transposase</fullName>
    </submittedName>
</protein>
<feature type="domain" description="Transposase DDE" evidence="1">
    <location>
        <begin position="88"/>
        <end position="185"/>
    </location>
</feature>
<evidence type="ECO:0000313" key="3">
    <source>
        <dbReference type="Proteomes" id="UP001528823"/>
    </source>
</evidence>
<dbReference type="RefSeq" id="WP_274691347.1">
    <property type="nucleotide sequence ID" value="NZ_JAPMOU010000049.1"/>
</dbReference>
<dbReference type="InterPro" id="IPR025668">
    <property type="entry name" value="Tnp_DDE_dom"/>
</dbReference>
<dbReference type="NCBIfam" id="NF033520">
    <property type="entry name" value="transpos_IS982"/>
    <property type="match status" value="1"/>
</dbReference>
<comment type="caution">
    <text evidence="2">The sequence shown here is derived from an EMBL/GenBank/DDBJ whole genome shotgun (WGS) entry which is preliminary data.</text>
</comment>
<organism evidence="2 3">
    <name type="scientific">Spartinivicinus poritis</name>
    <dbReference type="NCBI Taxonomy" id="2994640"/>
    <lineage>
        <taxon>Bacteria</taxon>
        <taxon>Pseudomonadati</taxon>
        <taxon>Pseudomonadota</taxon>
        <taxon>Gammaproteobacteria</taxon>
        <taxon>Oceanospirillales</taxon>
        <taxon>Zooshikellaceae</taxon>
        <taxon>Spartinivicinus</taxon>
    </lineage>
</organism>
<dbReference type="EMBL" id="JAPMOU010000049">
    <property type="protein sequence ID" value="MDE1465037.1"/>
    <property type="molecule type" value="Genomic_DNA"/>
</dbReference>
<dbReference type="Proteomes" id="UP001528823">
    <property type="component" value="Unassembled WGS sequence"/>
</dbReference>
<dbReference type="Pfam" id="PF13612">
    <property type="entry name" value="DDE_Tnp_1_3"/>
    <property type="match status" value="1"/>
</dbReference>
<evidence type="ECO:0000313" key="2">
    <source>
        <dbReference type="EMBL" id="MDE1465037.1"/>
    </source>
</evidence>
<sequence>MFAIKKLQENGVRQKPWTCKLSISEILTILIYFHQSRYRDFKTYYTKHIQKHYFSEFPNLLSYSRFIEQQYYALLPLYFYLQSFTPSLRGIYFVDSTPLRVCHIKREKQHKVFKNTAAKGKTSLGWFYGFKLHLIINDKGELVNLKLITGNTDDRAPLKELAKGLNGKLFGDKGYISAELTEELLGK</sequence>
<proteinExistence type="predicted"/>
<accession>A0ABT5UF76</accession>
<gene>
    <name evidence="2" type="ORF">ORQ98_24030</name>
</gene>
<evidence type="ECO:0000259" key="1">
    <source>
        <dbReference type="Pfam" id="PF13612"/>
    </source>
</evidence>
<keyword evidence="3" id="KW-1185">Reference proteome</keyword>